<accession>N9N4M4</accession>
<dbReference type="PATRIC" id="fig|1217705.3.peg.2138"/>
<reference evidence="3 4" key="1">
    <citation type="submission" date="2013-02" db="EMBL/GenBank/DDBJ databases">
        <title>The Genome Sequence of Acinetobacter sp. ANC 3862.</title>
        <authorList>
            <consortium name="The Broad Institute Genome Sequencing Platform"/>
            <consortium name="The Broad Institute Genome Sequencing Center for Infectious Disease"/>
            <person name="Cerqueira G."/>
            <person name="Feldgarden M."/>
            <person name="Courvalin P."/>
            <person name="Perichon B."/>
            <person name="Grillot-Courvalin C."/>
            <person name="Clermont D."/>
            <person name="Rocha E."/>
            <person name="Yoon E.-J."/>
            <person name="Nemec A."/>
            <person name="Walker B."/>
            <person name="Young S.K."/>
            <person name="Zeng Q."/>
            <person name="Gargeya S."/>
            <person name="Fitzgerald M."/>
            <person name="Haas B."/>
            <person name="Abouelleil A."/>
            <person name="Alvarado L."/>
            <person name="Arachchi H.M."/>
            <person name="Berlin A.M."/>
            <person name="Chapman S.B."/>
            <person name="Dewar J."/>
            <person name="Goldberg J."/>
            <person name="Griggs A."/>
            <person name="Gujja S."/>
            <person name="Hansen M."/>
            <person name="Howarth C."/>
            <person name="Imamovic A."/>
            <person name="Larimer J."/>
            <person name="McCowan C."/>
            <person name="Murphy C."/>
            <person name="Neiman D."/>
            <person name="Pearson M."/>
            <person name="Priest M."/>
            <person name="Roberts A."/>
            <person name="Saif S."/>
            <person name="Shea T."/>
            <person name="Sisk P."/>
            <person name="Sykes S."/>
            <person name="Wortman J."/>
            <person name="Nusbaum C."/>
            <person name="Birren B."/>
        </authorList>
    </citation>
    <scope>NUCLEOTIDE SEQUENCE [LARGE SCALE GENOMIC DNA]</scope>
    <source>
        <strain evidence="3 4">ANC 3862</strain>
    </source>
</reference>
<feature type="domain" description="DUF3631" evidence="2">
    <location>
        <begin position="222"/>
        <end position="400"/>
    </location>
</feature>
<dbReference type="RefSeq" id="WP_005217515.1">
    <property type="nucleotide sequence ID" value="NZ_KB850089.1"/>
</dbReference>
<evidence type="ECO:0000313" key="3">
    <source>
        <dbReference type="EMBL" id="ENX00531.1"/>
    </source>
</evidence>
<evidence type="ECO:0000256" key="1">
    <source>
        <dbReference type="SAM" id="MobiDB-lite"/>
    </source>
</evidence>
<dbReference type="InterPro" id="IPR022081">
    <property type="entry name" value="DUF3631"/>
</dbReference>
<comment type="caution">
    <text evidence="3">The sequence shown here is derived from an EMBL/GenBank/DDBJ whole genome shotgun (WGS) entry which is preliminary data.</text>
</comment>
<dbReference type="Proteomes" id="UP000013248">
    <property type="component" value="Unassembled WGS sequence"/>
</dbReference>
<sequence>MEDNKKGYQTIATSSEENGGNRNSSEPEKSEQNQLSELQSNTVIVDAKEVENTIVERPPDNGRELYFLLLARIELHIALKEHQARAVALWIMKTWCTGAFKVAPILVIMAMTPRAGKTQLLSLVAMLSRDPLYTPDITPAALYRYIHHCQPTVCIDEADSFGIDKLRGVLNAGFNEGGYIVRCDGADNKPVKFNTFCDKAIAGIGALPETIQDRSIVIKMLRKRENVVKQKISMIDPSEIEQLTIELERWGYKVKSSLSKAQPNMPKGLSDRKQDCWEPLLAIAELLGEDIAQEAREAAMLISGKDKEESNIYEELLKGIKNIFEQKDRPHISTQNLIAELCEDAEALWRYYDKGRQITPRQLAQILKQFNVSSRQIRIDGTRTLKGYHKVDFQKCFSDYLI</sequence>
<dbReference type="HOGENOM" id="CLU_041012_1_0_6"/>
<proteinExistence type="predicted"/>
<dbReference type="AlphaFoldDB" id="N9N4M4"/>
<feature type="region of interest" description="Disordered" evidence="1">
    <location>
        <begin position="1"/>
        <end position="38"/>
    </location>
</feature>
<dbReference type="EMBL" id="APRP01000022">
    <property type="protein sequence ID" value="ENX00531.1"/>
    <property type="molecule type" value="Genomic_DNA"/>
</dbReference>
<name>N9N4M4_9GAMM</name>
<gene>
    <name evidence="3" type="ORF">F900_02205</name>
</gene>
<dbReference type="STRING" id="1217705.F900_02205"/>
<evidence type="ECO:0000259" key="2">
    <source>
        <dbReference type="Pfam" id="PF12307"/>
    </source>
</evidence>
<feature type="compositionally biased region" description="Low complexity" evidence="1">
    <location>
        <begin position="14"/>
        <end position="24"/>
    </location>
</feature>
<protein>
    <recommendedName>
        <fullName evidence="2">DUF3631 domain-containing protein</fullName>
    </recommendedName>
</protein>
<evidence type="ECO:0000313" key="4">
    <source>
        <dbReference type="Proteomes" id="UP000013248"/>
    </source>
</evidence>
<organism evidence="3 4">
    <name type="scientific">Acinetobacter modestus</name>
    <dbReference type="NCBI Taxonomy" id="1776740"/>
    <lineage>
        <taxon>Bacteria</taxon>
        <taxon>Pseudomonadati</taxon>
        <taxon>Pseudomonadota</taxon>
        <taxon>Gammaproteobacteria</taxon>
        <taxon>Moraxellales</taxon>
        <taxon>Moraxellaceae</taxon>
        <taxon>Acinetobacter</taxon>
    </lineage>
</organism>
<dbReference type="eggNOG" id="COG4643">
    <property type="taxonomic scope" value="Bacteria"/>
</dbReference>
<dbReference type="Pfam" id="PF12307">
    <property type="entry name" value="DUF3631"/>
    <property type="match status" value="1"/>
</dbReference>